<organism evidence="1 2">
    <name type="scientific">Enterococcus villorum</name>
    <dbReference type="NCBI Taxonomy" id="112904"/>
    <lineage>
        <taxon>Bacteria</taxon>
        <taxon>Bacillati</taxon>
        <taxon>Bacillota</taxon>
        <taxon>Bacilli</taxon>
        <taxon>Lactobacillales</taxon>
        <taxon>Enterococcaceae</taxon>
        <taxon>Enterococcus</taxon>
    </lineage>
</organism>
<gene>
    <name evidence="1" type="ORF">EVI01_18980</name>
</gene>
<comment type="caution">
    <text evidence="1">The sequence shown here is derived from an EMBL/GenBank/DDBJ whole genome shotgun (WGS) entry which is preliminary data.</text>
</comment>
<accession>A0A511J3J0</accession>
<dbReference type="Proteomes" id="UP000321830">
    <property type="component" value="Unassembled WGS sequence"/>
</dbReference>
<sequence>MLPKNYYAIRVLNPNVTFISPIYFYRKVVNITVTDDFELYFYEKTIFSVPKNKTSLVMF</sequence>
<name>A0A511J3J0_9ENTE</name>
<evidence type="ECO:0000313" key="1">
    <source>
        <dbReference type="EMBL" id="GEL92561.1"/>
    </source>
</evidence>
<proteinExistence type="predicted"/>
<protein>
    <submittedName>
        <fullName evidence="1">Uncharacterized protein</fullName>
    </submittedName>
</protein>
<reference evidence="1 2" key="1">
    <citation type="submission" date="2019-07" db="EMBL/GenBank/DDBJ databases">
        <title>Whole genome shotgun sequence of Enterococcus villorum NBRC 100699.</title>
        <authorList>
            <person name="Hosoyama A."/>
            <person name="Uohara A."/>
            <person name="Ohji S."/>
            <person name="Ichikawa N."/>
        </authorList>
    </citation>
    <scope>NUCLEOTIDE SEQUENCE [LARGE SCALE GENOMIC DNA]</scope>
    <source>
        <strain evidence="1 2">NBRC 100699</strain>
    </source>
</reference>
<dbReference type="AlphaFoldDB" id="A0A511J3J0"/>
<dbReference type="EMBL" id="BJWF01000027">
    <property type="protein sequence ID" value="GEL92561.1"/>
    <property type="molecule type" value="Genomic_DNA"/>
</dbReference>
<evidence type="ECO:0000313" key="2">
    <source>
        <dbReference type="Proteomes" id="UP000321830"/>
    </source>
</evidence>